<proteinExistence type="predicted"/>
<keyword evidence="2" id="KW-1185">Reference proteome</keyword>
<gene>
    <name evidence="1" type="ORF">HDA39_002967</name>
</gene>
<dbReference type="EMBL" id="JACHMY010000001">
    <property type="protein sequence ID" value="MBB5836233.1"/>
    <property type="molecule type" value="Genomic_DNA"/>
</dbReference>
<protein>
    <submittedName>
        <fullName evidence="1">Uncharacterized protein</fullName>
    </submittedName>
</protein>
<reference evidence="1 2" key="1">
    <citation type="submission" date="2020-08" db="EMBL/GenBank/DDBJ databases">
        <title>Sequencing the genomes of 1000 actinobacteria strains.</title>
        <authorList>
            <person name="Klenk H.-P."/>
        </authorList>
    </citation>
    <scope>NUCLEOTIDE SEQUENCE [LARGE SCALE GENOMIC DNA]</scope>
    <source>
        <strain evidence="1 2">DSM 28967</strain>
    </source>
</reference>
<evidence type="ECO:0000313" key="2">
    <source>
        <dbReference type="Proteomes" id="UP000549971"/>
    </source>
</evidence>
<dbReference type="RefSeq" id="WP_184795777.1">
    <property type="nucleotide sequence ID" value="NZ_JACHMY010000001.1"/>
</dbReference>
<dbReference type="Proteomes" id="UP000549971">
    <property type="component" value="Unassembled WGS sequence"/>
</dbReference>
<sequence>MVQVRLQRPLEPWAPASAATGAGFAADAAGIGEVLRCHNLSSTEVPLRTR</sequence>
<evidence type="ECO:0000313" key="1">
    <source>
        <dbReference type="EMBL" id="MBB5836233.1"/>
    </source>
</evidence>
<comment type="caution">
    <text evidence="1">The sequence shown here is derived from an EMBL/GenBank/DDBJ whole genome shotgun (WGS) entry which is preliminary data.</text>
</comment>
<name>A0A7W9J7C1_9ACTN</name>
<accession>A0A7W9J7C1</accession>
<dbReference type="AlphaFoldDB" id="A0A7W9J7C1"/>
<organism evidence="1 2">
    <name type="scientific">Kribbella italica</name>
    <dbReference type="NCBI Taxonomy" id="1540520"/>
    <lineage>
        <taxon>Bacteria</taxon>
        <taxon>Bacillati</taxon>
        <taxon>Actinomycetota</taxon>
        <taxon>Actinomycetes</taxon>
        <taxon>Propionibacteriales</taxon>
        <taxon>Kribbellaceae</taxon>
        <taxon>Kribbella</taxon>
    </lineage>
</organism>